<keyword evidence="2" id="KW-1185">Reference proteome</keyword>
<dbReference type="Proteomes" id="UP000585474">
    <property type="component" value="Unassembled WGS sequence"/>
</dbReference>
<name>A0A7J0F027_9ERIC</name>
<proteinExistence type="predicted"/>
<reference evidence="1 2" key="1">
    <citation type="submission" date="2019-07" db="EMBL/GenBank/DDBJ databases">
        <title>De Novo Assembly of kiwifruit Actinidia rufa.</title>
        <authorList>
            <person name="Sugita-Konishi S."/>
            <person name="Sato K."/>
            <person name="Mori E."/>
            <person name="Abe Y."/>
            <person name="Kisaki G."/>
            <person name="Hamano K."/>
            <person name="Suezawa K."/>
            <person name="Otani M."/>
            <person name="Fukuda T."/>
            <person name="Manabe T."/>
            <person name="Gomi K."/>
            <person name="Tabuchi M."/>
            <person name="Akimitsu K."/>
            <person name="Kataoka I."/>
        </authorList>
    </citation>
    <scope>NUCLEOTIDE SEQUENCE [LARGE SCALE GENOMIC DNA]</scope>
    <source>
        <strain evidence="2">cv. Fuchu</strain>
    </source>
</reference>
<comment type="caution">
    <text evidence="1">The sequence shown here is derived from an EMBL/GenBank/DDBJ whole genome shotgun (WGS) entry which is preliminary data.</text>
</comment>
<gene>
    <name evidence="1" type="ORF">Acr_07g0014330</name>
</gene>
<dbReference type="AlphaFoldDB" id="A0A7J0F027"/>
<protein>
    <submittedName>
        <fullName evidence="1">Uncharacterized protein</fullName>
    </submittedName>
</protein>
<evidence type="ECO:0000313" key="1">
    <source>
        <dbReference type="EMBL" id="GFY91237.1"/>
    </source>
</evidence>
<dbReference type="EMBL" id="BJWL01000007">
    <property type="protein sequence ID" value="GFY91237.1"/>
    <property type="molecule type" value="Genomic_DNA"/>
</dbReference>
<organism evidence="1 2">
    <name type="scientific">Actinidia rufa</name>
    <dbReference type="NCBI Taxonomy" id="165716"/>
    <lineage>
        <taxon>Eukaryota</taxon>
        <taxon>Viridiplantae</taxon>
        <taxon>Streptophyta</taxon>
        <taxon>Embryophyta</taxon>
        <taxon>Tracheophyta</taxon>
        <taxon>Spermatophyta</taxon>
        <taxon>Magnoliopsida</taxon>
        <taxon>eudicotyledons</taxon>
        <taxon>Gunneridae</taxon>
        <taxon>Pentapetalae</taxon>
        <taxon>asterids</taxon>
        <taxon>Ericales</taxon>
        <taxon>Actinidiaceae</taxon>
        <taxon>Actinidia</taxon>
    </lineage>
</organism>
<accession>A0A7J0F027</accession>
<evidence type="ECO:0000313" key="2">
    <source>
        <dbReference type="Proteomes" id="UP000585474"/>
    </source>
</evidence>
<sequence length="403" mass="46159">MLLMDTLMRQMNIPFSVEDLLHVYTVVLGNWEFRAGDVGLWLFLRHNGHLPDNFNDKFRCRSEEWKKVIQAVNNRRTSRRVSDLLVYESVYRHMIPHKPRSSAGLVFLPCASRVGLYSEMPLVWRDNKQEEGEKAVSQLMLNRRQNRVILAPMGEVEIAHYFMEANNSDASLGETNMVRFRTLVMGVGPSSSEASLLDKRQGKELTTGLSKRSKKNVREMSSAFLPSSGVNTELWKPEFSTSKPNRQVMMADFDKDHDTSRMMSPHSWRRARRQLGRAIAISERVKDQSAEMKWSKKKISSLEKQAKLDIEAADKAKLELVAAAQRQLEELEKVTYDLVWSLEYDSPYSRTSGPPSSLFSPYAAYQLGLQTFDGYVPTVFSIREQLTWSLPRGDLVCPLGINQ</sequence>